<dbReference type="GO" id="GO:0016301">
    <property type="term" value="F:kinase activity"/>
    <property type="evidence" value="ECO:0007669"/>
    <property type="project" value="UniProtKB-KW"/>
</dbReference>
<comment type="caution">
    <text evidence="2">The sequence shown here is derived from an EMBL/GenBank/DDBJ whole genome shotgun (WGS) entry which is preliminary data.</text>
</comment>
<dbReference type="NCBIfam" id="TIGR00229">
    <property type="entry name" value="sensory_box"/>
    <property type="match status" value="1"/>
</dbReference>
<dbReference type="CDD" id="cd00130">
    <property type="entry name" value="PAS"/>
    <property type="match status" value="1"/>
</dbReference>
<gene>
    <name evidence="2" type="ORF">C5F44_09360</name>
</gene>
<sequence length="419" mass="45831">MHGPTPALLPPAPPDAGFGFGELIYSRTDARGVILSGNAVFQRMTGIDWRDLIGAPHRAIRHPDMPAGFFHLFWSLLQQGEPAVGYVRNRRKDGAGYWVLAAAMPCEGGYFSVRMRPSAPLFGTLRDLYARLRRREVDEGLSPQASADELAGQLSGLGFSGYDAFAARAVTEEMRARNRALGRDPDPRVEAQALLLGLLEETLQEQARLMARFADLLILPVNMRLAAARLEAQGGPLSQIAVNYKTASDEISRRLSAFVSGRENPCARMAHALRRSLILSGCAGLQEELVQTYDRQPGGYHGVERRVELPMLRAVRAQNMARARALLEEAAHQAGVLNAVSNDLRRMILGLDTIRILARVESRKSAESQDALTATIDRIDSVQAAISGSLRAMMDRTLAMEHGLAALRDHRPQAGLAAE</sequence>
<keyword evidence="3" id="KW-1185">Reference proteome</keyword>
<evidence type="ECO:0000259" key="1">
    <source>
        <dbReference type="Pfam" id="PF08447"/>
    </source>
</evidence>
<dbReference type="SUPFAM" id="SSF55785">
    <property type="entry name" value="PYP-like sensor domain (PAS domain)"/>
    <property type="match status" value="1"/>
</dbReference>
<organism evidence="2 3">
    <name type="scientific">Fuscovulum blasticum DSM 2131</name>
    <dbReference type="NCBI Taxonomy" id="1188250"/>
    <lineage>
        <taxon>Bacteria</taxon>
        <taxon>Pseudomonadati</taxon>
        <taxon>Pseudomonadota</taxon>
        <taxon>Alphaproteobacteria</taxon>
        <taxon>Rhodobacterales</taxon>
        <taxon>Paracoccaceae</taxon>
        <taxon>Pseudogemmobacter</taxon>
    </lineage>
</organism>
<feature type="domain" description="PAS fold-3" evidence="1">
    <location>
        <begin position="38"/>
        <end position="105"/>
    </location>
</feature>
<dbReference type="Gene3D" id="3.30.450.20">
    <property type="entry name" value="PAS domain"/>
    <property type="match status" value="1"/>
</dbReference>
<protein>
    <submittedName>
        <fullName evidence="2">Histidine kinase</fullName>
    </submittedName>
</protein>
<name>A0A2T4J9I8_FUSBL</name>
<accession>A0A2T4J9I8</accession>
<dbReference type="Pfam" id="PF08447">
    <property type="entry name" value="PAS_3"/>
    <property type="match status" value="1"/>
</dbReference>
<dbReference type="InterPro" id="IPR013655">
    <property type="entry name" value="PAS_fold_3"/>
</dbReference>
<keyword evidence="2" id="KW-0418">Kinase</keyword>
<dbReference type="AlphaFoldDB" id="A0A2T4J9I8"/>
<reference evidence="2 3" key="1">
    <citation type="submission" date="2018-03" db="EMBL/GenBank/DDBJ databases">
        <title>Rhodobacter blasticus.</title>
        <authorList>
            <person name="Meyer T.E."/>
            <person name="Miller S."/>
            <person name="Lodha T."/>
            <person name="Gandham S."/>
            <person name="Chintalapati S."/>
            <person name="Chintalapati V.R."/>
        </authorList>
    </citation>
    <scope>NUCLEOTIDE SEQUENCE [LARGE SCALE GENOMIC DNA]</scope>
    <source>
        <strain evidence="2 3">DSM 2131</strain>
    </source>
</reference>
<dbReference type="InterPro" id="IPR000014">
    <property type="entry name" value="PAS"/>
</dbReference>
<dbReference type="RefSeq" id="WP_107673261.1">
    <property type="nucleotide sequence ID" value="NZ_PZKE01000007.1"/>
</dbReference>
<proteinExistence type="predicted"/>
<dbReference type="Proteomes" id="UP000241362">
    <property type="component" value="Unassembled WGS sequence"/>
</dbReference>
<evidence type="ECO:0000313" key="2">
    <source>
        <dbReference type="EMBL" id="PTE14570.1"/>
    </source>
</evidence>
<evidence type="ECO:0000313" key="3">
    <source>
        <dbReference type="Proteomes" id="UP000241362"/>
    </source>
</evidence>
<dbReference type="InterPro" id="IPR035965">
    <property type="entry name" value="PAS-like_dom_sf"/>
</dbReference>
<keyword evidence="2" id="KW-0808">Transferase</keyword>
<dbReference type="EMBL" id="PZKE01000007">
    <property type="protein sequence ID" value="PTE14570.1"/>
    <property type="molecule type" value="Genomic_DNA"/>
</dbReference>